<evidence type="ECO:0000313" key="4">
    <source>
        <dbReference type="Proteomes" id="UP001597419"/>
    </source>
</evidence>
<accession>A0ABW5G8A6</accession>
<dbReference type="Gene3D" id="1.25.40.10">
    <property type="entry name" value="Tetratricopeptide repeat domain"/>
    <property type="match status" value="1"/>
</dbReference>
<dbReference type="Proteomes" id="UP001597419">
    <property type="component" value="Unassembled WGS sequence"/>
</dbReference>
<dbReference type="PANTHER" id="PTHR47691:SF3">
    <property type="entry name" value="HTH-TYPE TRANSCRIPTIONAL REGULATOR RV0890C-RELATED"/>
    <property type="match status" value="1"/>
</dbReference>
<dbReference type="InterPro" id="IPR027417">
    <property type="entry name" value="P-loop_NTPase"/>
</dbReference>
<dbReference type="InterPro" id="IPR019734">
    <property type="entry name" value="TPR_rpt"/>
</dbReference>
<evidence type="ECO:0000256" key="1">
    <source>
        <dbReference type="PROSITE-ProRule" id="PRU00339"/>
    </source>
</evidence>
<feature type="repeat" description="TPR" evidence="1">
    <location>
        <begin position="547"/>
        <end position="580"/>
    </location>
</feature>
<comment type="caution">
    <text evidence="3">The sequence shown here is derived from an EMBL/GenBank/DDBJ whole genome shotgun (WGS) entry which is preliminary data.</text>
</comment>
<reference evidence="4" key="1">
    <citation type="journal article" date="2019" name="Int. J. Syst. Evol. Microbiol.">
        <title>The Global Catalogue of Microorganisms (GCM) 10K type strain sequencing project: providing services to taxonomists for standard genome sequencing and annotation.</title>
        <authorList>
            <consortium name="The Broad Institute Genomics Platform"/>
            <consortium name="The Broad Institute Genome Sequencing Center for Infectious Disease"/>
            <person name="Wu L."/>
            <person name="Ma J."/>
        </authorList>
    </citation>
    <scope>NUCLEOTIDE SEQUENCE [LARGE SCALE GENOMIC DNA]</scope>
    <source>
        <strain evidence="4">CGMCC 4.7643</strain>
    </source>
</reference>
<keyword evidence="1" id="KW-0802">TPR repeat</keyword>
<organism evidence="3 4">
    <name type="scientific">Amycolatopsis samaneae</name>
    <dbReference type="NCBI Taxonomy" id="664691"/>
    <lineage>
        <taxon>Bacteria</taxon>
        <taxon>Bacillati</taxon>
        <taxon>Actinomycetota</taxon>
        <taxon>Actinomycetes</taxon>
        <taxon>Pseudonocardiales</taxon>
        <taxon>Pseudonocardiaceae</taxon>
        <taxon>Amycolatopsis</taxon>
    </lineage>
</organism>
<dbReference type="Gene3D" id="3.40.50.300">
    <property type="entry name" value="P-loop containing nucleotide triphosphate hydrolases"/>
    <property type="match status" value="1"/>
</dbReference>
<protein>
    <submittedName>
        <fullName evidence="3">ATP-binding protein</fullName>
    </submittedName>
</protein>
<keyword evidence="3" id="KW-0067">ATP-binding</keyword>
<dbReference type="SUPFAM" id="SSF52540">
    <property type="entry name" value="P-loop containing nucleoside triphosphate hydrolases"/>
    <property type="match status" value="1"/>
</dbReference>
<dbReference type="PROSITE" id="PS50005">
    <property type="entry name" value="TPR"/>
    <property type="match status" value="1"/>
</dbReference>
<name>A0ABW5G8A6_9PSEU</name>
<dbReference type="Pfam" id="PF13424">
    <property type="entry name" value="TPR_12"/>
    <property type="match status" value="2"/>
</dbReference>
<gene>
    <name evidence="3" type="ORF">ACFSYJ_02525</name>
</gene>
<dbReference type="RefSeq" id="WP_345388772.1">
    <property type="nucleotide sequence ID" value="NZ_BAABHG010000003.1"/>
</dbReference>
<proteinExistence type="predicted"/>
<sequence length="744" mass="79839">MDHLGGGTRAGQGPATVSSANAVTGSVTGASVQSGVIHGDVTIQQTVRSPPPPVPRQLPPVPAHFIRRSGEMSALDRVAGSAAGQGDVAVPGVAMVAGPGGVGKTALAVAWATTNADRFPDGQLYADLRGFSSGGAVTPEEILGRFLRGVGVPPEQVPVELAEQSALFRTMTAGKRLLVLADNALSAAQVRPLMPSSPRCMVVVTSRLRLDGLYADGAEFVEVPPLPQGEAVELLTRSLGPRRVADEKPHLGELASLCGRLPIALRVASARLVSRPRWPVARVVAELKDEGRRLQRLSTSGEVSVDAAFDLSYQALPDKVAGLYRLISVLPGPEFDAALAAAAAGIPEEDAVDGLQELVDASLLEDVGGDHYRFHDLLRLHARGQPDEDRANARIRATEWLLHQVTRANMVVIPIRWRISTVCERYRDAPPMFPNGGEAVAWLDARLPTLLATLEDAVRAGLDELAWQLCEALWELFLYRKHYRHWLSSHEIGIAAARRCGNEVAESRLRCQLACAYLDLRRFDEAERECHTALELARRNGSKHNESVAVDQLGTAARGRGDLDAALAYFEKSLSLEKELGIERGVALRHRRIGEVLLQAGRDVEAAEHLASALAIFVRLDDTKAEAQVLIRLARIDAHAGAPGSARRRLEKALDVMSASGSAVYQADVLLAFAEIAEDDGDPAAARAHLRKALRLCDGVSATYVERIQAALGRLGTAEDDSAEMAQPPAQEQPEAGRHRGGLH</sequence>
<evidence type="ECO:0000313" key="3">
    <source>
        <dbReference type="EMBL" id="MFD2457451.1"/>
    </source>
</evidence>
<keyword evidence="3" id="KW-0547">Nucleotide-binding</keyword>
<keyword evidence="4" id="KW-1185">Reference proteome</keyword>
<dbReference type="EMBL" id="JBHUKU010000002">
    <property type="protein sequence ID" value="MFD2457451.1"/>
    <property type="molecule type" value="Genomic_DNA"/>
</dbReference>
<dbReference type="SMART" id="SM00028">
    <property type="entry name" value="TPR"/>
    <property type="match status" value="4"/>
</dbReference>
<dbReference type="PRINTS" id="PR00364">
    <property type="entry name" value="DISEASERSIST"/>
</dbReference>
<feature type="region of interest" description="Disordered" evidence="2">
    <location>
        <begin position="719"/>
        <end position="744"/>
    </location>
</feature>
<dbReference type="InterPro" id="IPR011990">
    <property type="entry name" value="TPR-like_helical_dom_sf"/>
</dbReference>
<evidence type="ECO:0000256" key="2">
    <source>
        <dbReference type="SAM" id="MobiDB-lite"/>
    </source>
</evidence>
<dbReference type="SUPFAM" id="SSF48452">
    <property type="entry name" value="TPR-like"/>
    <property type="match status" value="1"/>
</dbReference>
<dbReference type="GO" id="GO:0005524">
    <property type="term" value="F:ATP binding"/>
    <property type="evidence" value="ECO:0007669"/>
    <property type="project" value="UniProtKB-KW"/>
</dbReference>
<dbReference type="PANTHER" id="PTHR47691">
    <property type="entry name" value="REGULATOR-RELATED"/>
    <property type="match status" value="1"/>
</dbReference>